<dbReference type="PANTHER" id="PTHR10701">
    <property type="entry name" value="SMALL NUCLEAR RIBONUCLEOPROTEIN-ASSOCIATED PROTEIN B AND N"/>
    <property type="match status" value="1"/>
</dbReference>
<evidence type="ECO:0000313" key="2">
    <source>
        <dbReference type="EMBL" id="PWN38257.1"/>
    </source>
</evidence>
<dbReference type="Gene3D" id="2.30.30.100">
    <property type="match status" value="1"/>
</dbReference>
<reference evidence="2 3" key="1">
    <citation type="journal article" date="2018" name="Mol. Biol. Evol.">
        <title>Broad Genomic Sampling Reveals a Smut Pathogenic Ancestry of the Fungal Clade Ustilaginomycotina.</title>
        <authorList>
            <person name="Kijpornyongpan T."/>
            <person name="Mondo S.J."/>
            <person name="Barry K."/>
            <person name="Sandor L."/>
            <person name="Lee J."/>
            <person name="Lipzen A."/>
            <person name="Pangilinan J."/>
            <person name="LaButti K."/>
            <person name="Hainaut M."/>
            <person name="Henrissat B."/>
            <person name="Grigoriev I.V."/>
            <person name="Spatafora J.W."/>
            <person name="Aime M.C."/>
        </authorList>
    </citation>
    <scope>NUCLEOTIDE SEQUENCE [LARGE SCALE GENOMIC DNA]</scope>
    <source>
        <strain evidence="2 3">MCA 3882</strain>
    </source>
</reference>
<sequence length="121" mass="13485">MIQAPYIKEDDQSRKAVKTIEETFLGKNTKITINDGRTFEGRFVCTDSEVNVILQGTHEYRIRNQSKGTEVDTANTDTTLQKRWAGMVMIPGQHITNVEVVQPLPPKTNDAAITAGEAMYG</sequence>
<dbReference type="GO" id="GO:0031417">
    <property type="term" value="C:NatC complex"/>
    <property type="evidence" value="ECO:0007669"/>
    <property type="project" value="InterPro"/>
</dbReference>
<dbReference type="CDD" id="cd06168">
    <property type="entry name" value="LSMD1"/>
    <property type="match status" value="1"/>
</dbReference>
<dbReference type="InterPro" id="IPR050914">
    <property type="entry name" value="snRNP_SmB/NAA38-like"/>
</dbReference>
<dbReference type="STRING" id="1280837.A0A316VL61"/>
<evidence type="ECO:0000313" key="3">
    <source>
        <dbReference type="Proteomes" id="UP000245771"/>
    </source>
</evidence>
<dbReference type="PANTHER" id="PTHR10701:SF5">
    <property type="entry name" value="N-ALPHA-ACETYLTRANSFERASE 38, NATC AUXILIARY SUBUNIT"/>
    <property type="match status" value="1"/>
</dbReference>
<proteinExistence type="predicted"/>
<dbReference type="SMART" id="SM00651">
    <property type="entry name" value="Sm"/>
    <property type="match status" value="1"/>
</dbReference>
<gene>
    <name evidence="2" type="ORF">FA14DRAFT_153585</name>
</gene>
<feature type="domain" description="Sm" evidence="1">
    <location>
        <begin position="19"/>
        <end position="100"/>
    </location>
</feature>
<dbReference type="InterPro" id="IPR010920">
    <property type="entry name" value="LSM_dom_sf"/>
</dbReference>
<name>A0A316VL61_9BASI</name>
<accession>A0A316VL61</accession>
<protein>
    <recommendedName>
        <fullName evidence="1">Sm domain-containing protein</fullName>
    </recommendedName>
</protein>
<dbReference type="OrthoDB" id="368909at2759"/>
<dbReference type="AlphaFoldDB" id="A0A316VL61"/>
<dbReference type="Pfam" id="PF01423">
    <property type="entry name" value="LSM"/>
    <property type="match status" value="1"/>
</dbReference>
<keyword evidence="3" id="KW-1185">Reference proteome</keyword>
<dbReference type="GeneID" id="37019391"/>
<dbReference type="Proteomes" id="UP000245771">
    <property type="component" value="Unassembled WGS sequence"/>
</dbReference>
<dbReference type="InterPro" id="IPR034110">
    <property type="entry name" value="LSMD1_Sm"/>
</dbReference>
<dbReference type="InParanoid" id="A0A316VL61"/>
<dbReference type="RefSeq" id="XP_025358559.1">
    <property type="nucleotide sequence ID" value="XM_025497610.1"/>
</dbReference>
<dbReference type="InterPro" id="IPR001163">
    <property type="entry name" value="Sm_dom_euk/arc"/>
</dbReference>
<organism evidence="2 3">
    <name type="scientific">Meira miltonrushii</name>
    <dbReference type="NCBI Taxonomy" id="1280837"/>
    <lineage>
        <taxon>Eukaryota</taxon>
        <taxon>Fungi</taxon>
        <taxon>Dikarya</taxon>
        <taxon>Basidiomycota</taxon>
        <taxon>Ustilaginomycotina</taxon>
        <taxon>Exobasidiomycetes</taxon>
        <taxon>Exobasidiales</taxon>
        <taxon>Brachybasidiaceae</taxon>
        <taxon>Meira</taxon>
    </lineage>
</organism>
<dbReference type="EMBL" id="KZ819602">
    <property type="protein sequence ID" value="PWN38257.1"/>
    <property type="molecule type" value="Genomic_DNA"/>
</dbReference>
<dbReference type="SUPFAM" id="SSF50182">
    <property type="entry name" value="Sm-like ribonucleoproteins"/>
    <property type="match status" value="1"/>
</dbReference>
<evidence type="ECO:0000259" key="1">
    <source>
        <dbReference type="SMART" id="SM00651"/>
    </source>
</evidence>